<dbReference type="PANTHER" id="PTHR36512:SF3">
    <property type="entry name" value="BLR5678 PROTEIN"/>
    <property type="match status" value="1"/>
</dbReference>
<dbReference type="Proteomes" id="UP000244446">
    <property type="component" value="Unassembled WGS sequence"/>
</dbReference>
<reference evidence="2 3" key="1">
    <citation type="submission" date="2018-04" db="EMBL/GenBank/DDBJ databases">
        <title>Pelagivirga bohaiensis gen. nov., sp. nov., a bacterium isolated from the Bohai Sea.</title>
        <authorList>
            <person name="Ji X."/>
        </authorList>
    </citation>
    <scope>NUCLEOTIDE SEQUENCE [LARGE SCALE GENOMIC DNA]</scope>
    <source>
        <strain evidence="2 3">BH-SD19</strain>
    </source>
</reference>
<comment type="caution">
    <text evidence="2">The sequence shown here is derived from an EMBL/GenBank/DDBJ whole genome shotgun (WGS) entry which is preliminary data.</text>
</comment>
<dbReference type="EMBL" id="QCYH01000006">
    <property type="protein sequence ID" value="PVA09838.1"/>
    <property type="molecule type" value="Genomic_DNA"/>
</dbReference>
<keyword evidence="2" id="KW-0031">Aminopeptidase</keyword>
<dbReference type="AlphaFoldDB" id="A0A2T7G604"/>
<dbReference type="PANTHER" id="PTHR36512">
    <property type="entry name" value="D-AMINOPEPTIDASE"/>
    <property type="match status" value="1"/>
</dbReference>
<proteinExistence type="inferred from homology"/>
<comment type="similarity">
    <text evidence="1">Belongs to the peptidase S58 family.</text>
</comment>
<dbReference type="GO" id="GO:0004177">
    <property type="term" value="F:aminopeptidase activity"/>
    <property type="evidence" value="ECO:0007669"/>
    <property type="project" value="UniProtKB-KW"/>
</dbReference>
<protein>
    <submittedName>
        <fullName evidence="2">Aminopeptidase</fullName>
    </submittedName>
</protein>
<dbReference type="InterPro" id="IPR016117">
    <property type="entry name" value="ArgJ-like_dom_sf"/>
</dbReference>
<dbReference type="SUPFAM" id="SSF56266">
    <property type="entry name" value="DmpA/ArgJ-like"/>
    <property type="match status" value="1"/>
</dbReference>
<name>A0A2T7G604_9RHOB</name>
<keyword evidence="3" id="KW-1185">Reference proteome</keyword>
<accession>A0A2T7G604</accession>
<sequence>MRDTFNHPDWWRFPVGKTNTISDISGVRVGHADIRGEGICTGVTAVLPHDGDLFRQPVPAAVSVLNGFGKSVGLLQLAELGEIETPILLTNTFGVPACTTALIRRAIAANPEIGRSVGTVNSLVLECNDGKVNDIQVLRVTEADADRAIDNASSGFALGAVGAGSGMKTFGYAGGIGSASRRLTLDGGTAYGLGALVLSNFGAQSDLRVFGQLIPPATDGAGDEPDKGSIIILLATDAPLCSRQLERVARRSGAALGRLGSHIGHQSGDIALAFSTAGAHVRDSRDTHSATRICESRMDTFFAAAVEVVEEAILSALWHSVPSRGYDGSMLPCFRDAYSAFAGQLCEGVS</sequence>
<dbReference type="InterPro" id="IPR005321">
    <property type="entry name" value="Peptidase_S58_DmpA"/>
</dbReference>
<evidence type="ECO:0000313" key="2">
    <source>
        <dbReference type="EMBL" id="PVA09838.1"/>
    </source>
</evidence>
<gene>
    <name evidence="2" type="ORF">DC366_12030</name>
</gene>
<dbReference type="OrthoDB" id="9770388at2"/>
<evidence type="ECO:0000313" key="3">
    <source>
        <dbReference type="Proteomes" id="UP000244446"/>
    </source>
</evidence>
<keyword evidence="2" id="KW-0378">Hydrolase</keyword>
<dbReference type="Gene3D" id="3.60.70.12">
    <property type="entry name" value="L-amino peptidase D-ALA esterase/amidase"/>
    <property type="match status" value="1"/>
</dbReference>
<dbReference type="RefSeq" id="WP_108692461.1">
    <property type="nucleotide sequence ID" value="NZ_QCYH01000006.1"/>
</dbReference>
<evidence type="ECO:0000256" key="1">
    <source>
        <dbReference type="ARBA" id="ARBA00007068"/>
    </source>
</evidence>
<organism evidence="2 3">
    <name type="scientific">Pelagivirga sediminicola</name>
    <dbReference type="NCBI Taxonomy" id="2170575"/>
    <lineage>
        <taxon>Bacteria</taxon>
        <taxon>Pseudomonadati</taxon>
        <taxon>Pseudomonadota</taxon>
        <taxon>Alphaproteobacteria</taxon>
        <taxon>Rhodobacterales</taxon>
        <taxon>Paracoccaceae</taxon>
        <taxon>Pelagivirga</taxon>
    </lineage>
</organism>
<dbReference type="Pfam" id="PF03576">
    <property type="entry name" value="Peptidase_S58"/>
    <property type="match status" value="1"/>
</dbReference>
<keyword evidence="2" id="KW-0645">Protease</keyword>